<evidence type="ECO:0008006" key="7">
    <source>
        <dbReference type="Google" id="ProtNLM"/>
    </source>
</evidence>
<reference evidence="5 6" key="1">
    <citation type="journal article" date="2019" name="Int. J. Syst. Evol. Microbiol.">
        <title>The Global Catalogue of Microorganisms (GCM) 10K type strain sequencing project: providing services to taxonomists for standard genome sequencing and annotation.</title>
        <authorList>
            <consortium name="The Broad Institute Genomics Platform"/>
            <consortium name="The Broad Institute Genome Sequencing Center for Infectious Disease"/>
            <person name="Wu L."/>
            <person name="Ma J."/>
        </authorList>
    </citation>
    <scope>NUCLEOTIDE SEQUENCE [LARGE SCALE GENOMIC DNA]</scope>
    <source>
        <strain evidence="5 6">JCM 16231</strain>
    </source>
</reference>
<dbReference type="Pfam" id="PF13385">
    <property type="entry name" value="Laminin_G_3"/>
    <property type="match status" value="1"/>
</dbReference>
<evidence type="ECO:0000259" key="4">
    <source>
        <dbReference type="Pfam" id="PF26628"/>
    </source>
</evidence>
<feature type="signal peptide" evidence="2">
    <location>
        <begin position="1"/>
        <end position="21"/>
    </location>
</feature>
<gene>
    <name evidence="5" type="ORF">GCM10009433_03050</name>
</gene>
<dbReference type="InterPro" id="IPR058515">
    <property type="entry name" value="DUF8202"/>
</dbReference>
<dbReference type="RefSeq" id="WP_224455247.1">
    <property type="nucleotide sequence ID" value="NZ_BAAAGG010000002.1"/>
</dbReference>
<protein>
    <recommendedName>
        <fullName evidence="7">Secretion system C-terminal sorting domain-containing protein</fullName>
    </recommendedName>
</protein>
<dbReference type="Proteomes" id="UP001500185">
    <property type="component" value="Unassembled WGS sequence"/>
</dbReference>
<comment type="caution">
    <text evidence="5">The sequence shown here is derived from an EMBL/GenBank/DDBJ whole genome shotgun (WGS) entry which is preliminary data.</text>
</comment>
<keyword evidence="6" id="KW-1185">Reference proteome</keyword>
<evidence type="ECO:0000256" key="1">
    <source>
        <dbReference type="ARBA" id="ARBA00022729"/>
    </source>
</evidence>
<feature type="domain" description="DUF8202" evidence="4">
    <location>
        <begin position="320"/>
        <end position="427"/>
    </location>
</feature>
<name>A0ABN1K1J0_9FLAO</name>
<dbReference type="InterPro" id="IPR026444">
    <property type="entry name" value="Secre_tail"/>
</dbReference>
<dbReference type="Pfam" id="PF26628">
    <property type="entry name" value="DUF8202"/>
    <property type="match status" value="1"/>
</dbReference>
<feature type="chain" id="PRO_5046654222" description="Secretion system C-terminal sorting domain-containing protein" evidence="2">
    <location>
        <begin position="22"/>
        <end position="1503"/>
    </location>
</feature>
<feature type="domain" description="Secretion system C-terminal sorting" evidence="3">
    <location>
        <begin position="1430"/>
        <end position="1501"/>
    </location>
</feature>
<sequence>MNKITSVFICLFISLSQLIFSQNGPGGVDDDTSNRFWFIAEQLNQSNGSAVPLWSNLGGNANDATSFNNDPTYVTNSLNGYAAIQFGIGANAGLTIPDNTDLNDGGPWSERSFSIVVETGANVTTRQMIYEEGGEARGLNMYIFNGNLYYGAWNLNEDDGAGEASPWGFTSSQTPISANTSYVISFIYNGNDTSTGSIDCYLNGNLVGTIPTIGFLYAHNQAGIGNVADNDSHVETGVVNSNLPFDGSVAEFVMYNFSLNTSQRISLENYLSSKYDIGISPDDIYDQDTALNGEYDFNLVSVNRQSSTDEHVITSRGTGLISLNTSAPLTDGDYFSLGSDLKDQTLLGPVVCNPISRLQTSWRVDKVGSVTPDIDFDLSPANINVTDVSEITILIDDNPSFSTPISLNASTVSPTTATFSGLTINDGDYVTFEVSVNRSILNTRAGLNLPQELRFAFEANTIDQADGTDVATWINEGENLNDASTQTNSPSLLMDVGNGQDFVQFSSANNESLEIPNNSDINVGGEPYIERTYSLVFQTGTNVNPRQVIYEEGGTTRGVVIYILNGELYFGAYNESNDGAGSPWTFRSVMTNVTPNTTYVMTNVFSGNDSSTGVIQTYLNGSLVGTTTGVGYLYDHGANISIGQNGDGNINESGNGAAGSYFNGLLGEFLIYDNALNTNQIDILNNFLLAKYGVTPTGNDIYAYDTNGGGDFDFNLLGVRQTSASRLDETTYSTGIIKFKNPSSMTLGDALIAASDTEEQTTLNTSTVDCSNTLADDLRLTATWRINVSGTPGTIDIELDFDKIDIEVNSASELDLLIDDNPNFTSPTRISASEFCSTALYQNVNFTNGEYFTFERTGIQPVLWDGSNYSNGSGPLNEPTVTDQYKKLVIDGAGAILSEDAACTCLSVTAPSSLNTSGFNLNITGDVNNAGILSGDGEVVLNGASAQSISGGGSFENLRLDNSTSVDFTDPADLFGVVYVDQGTLNTNGNLSLRCNFGTPGKTAQVGPVGGTIVGDVTVEQCYPARRAFRFLSPSVTTATDIRANWQEGAANYTDNPSPGFGTHITGVEPGSANATVGQDGNNGFDYSPSGNASMFTYDNVGRSWNSISGTNVPLTAGIAYRLLVRGDRGIDIASNASVPTDTRLRATGELAIGTSTQSSLGLNNVNFVGNPYQAQVNMIDLIAGSTNISPTQYYVWDPTLGGAPTPGSPGGRGAYVTVDLPAGTNSTSSLANEFLQPMQAAFVTTTGTASVTFEESYKAVGEIQTDVKSNSVQEYINIQLFNANSFAEGETPSDGLRINFDKSFSVTTTDDSSKLSNLDENLARLAENTAIAIERRPLPEATEELPLFINQYRRESYVMKFDVTDNLNTQIFVKDNYLDTLSEITSSDNTFSFTIDSSIPESVASDRFSLVFEPVSLSTGDENLVNLSLYPNPTKGNFSISGIDFAKDAQVEIYTMIGQQVYTSKLNGQSSIEIKDFNASTGVYLVKLKTKQGTKTFKLIKD</sequence>
<dbReference type="InterPro" id="IPR013320">
    <property type="entry name" value="ConA-like_dom_sf"/>
</dbReference>
<evidence type="ECO:0000313" key="5">
    <source>
        <dbReference type="EMBL" id="GAA0752191.1"/>
    </source>
</evidence>
<proteinExistence type="predicted"/>
<evidence type="ECO:0000256" key="2">
    <source>
        <dbReference type="SAM" id="SignalP"/>
    </source>
</evidence>
<accession>A0ABN1K1J0</accession>
<dbReference type="Gene3D" id="2.60.120.200">
    <property type="match status" value="2"/>
</dbReference>
<evidence type="ECO:0000259" key="3">
    <source>
        <dbReference type="Pfam" id="PF18962"/>
    </source>
</evidence>
<dbReference type="Pfam" id="PF18962">
    <property type="entry name" value="Por_Secre_tail"/>
    <property type="match status" value="1"/>
</dbReference>
<evidence type="ECO:0000313" key="6">
    <source>
        <dbReference type="Proteomes" id="UP001500185"/>
    </source>
</evidence>
<dbReference type="NCBIfam" id="TIGR04183">
    <property type="entry name" value="Por_Secre_tail"/>
    <property type="match status" value="1"/>
</dbReference>
<organism evidence="5 6">
    <name type="scientific">Psychroflexus lacisalsi</name>
    <dbReference type="NCBI Taxonomy" id="503928"/>
    <lineage>
        <taxon>Bacteria</taxon>
        <taxon>Pseudomonadati</taxon>
        <taxon>Bacteroidota</taxon>
        <taxon>Flavobacteriia</taxon>
        <taxon>Flavobacteriales</taxon>
        <taxon>Flavobacteriaceae</taxon>
        <taxon>Psychroflexus</taxon>
    </lineage>
</organism>
<dbReference type="SUPFAM" id="SSF49899">
    <property type="entry name" value="Concanavalin A-like lectins/glucanases"/>
    <property type="match status" value="2"/>
</dbReference>
<keyword evidence="1 2" id="KW-0732">Signal</keyword>
<dbReference type="EMBL" id="BAAAGG010000002">
    <property type="protein sequence ID" value="GAA0752191.1"/>
    <property type="molecule type" value="Genomic_DNA"/>
</dbReference>